<evidence type="ECO:0000256" key="5">
    <source>
        <dbReference type="ARBA" id="ARBA00023125"/>
    </source>
</evidence>
<feature type="domain" description="HTH LytTR-type" evidence="11">
    <location>
        <begin position="146"/>
        <end position="246"/>
    </location>
</feature>
<dbReference type="Pfam" id="PF00072">
    <property type="entry name" value="Response_reg"/>
    <property type="match status" value="1"/>
</dbReference>
<reference evidence="12 13" key="1">
    <citation type="submission" date="2017-06" db="EMBL/GenBank/DDBJ databases">
        <authorList>
            <consortium name="Pathogen Informatics"/>
        </authorList>
    </citation>
    <scope>NUCLEOTIDE SEQUENCE [LARGE SCALE GENOMIC DNA]</scope>
    <source>
        <strain evidence="12 13">NCTC13839</strain>
    </source>
</reference>
<dbReference type="InterPro" id="IPR007492">
    <property type="entry name" value="LytTR_DNA-bd_dom"/>
</dbReference>
<evidence type="ECO:0000256" key="9">
    <source>
        <dbReference type="PROSITE-ProRule" id="PRU00169"/>
    </source>
</evidence>
<gene>
    <name evidence="12" type="primary">agrA_1</name>
    <name evidence="12" type="ORF">SAMEA4384403_00385</name>
</gene>
<dbReference type="PANTHER" id="PTHR37299">
    <property type="entry name" value="TRANSCRIPTIONAL REGULATOR-RELATED"/>
    <property type="match status" value="1"/>
</dbReference>
<dbReference type="GO" id="GO:0003677">
    <property type="term" value="F:DNA binding"/>
    <property type="evidence" value="ECO:0007669"/>
    <property type="project" value="UniProtKB-KW"/>
</dbReference>
<proteinExistence type="predicted"/>
<evidence type="ECO:0000256" key="4">
    <source>
        <dbReference type="ARBA" id="ARBA00023015"/>
    </source>
</evidence>
<accession>A0A239YFS3</accession>
<keyword evidence="13" id="KW-1185">Reference proteome</keyword>
<evidence type="ECO:0000259" key="10">
    <source>
        <dbReference type="PROSITE" id="PS50110"/>
    </source>
</evidence>
<name>A0A239YFS3_9STAP</name>
<dbReference type="Pfam" id="PF04397">
    <property type="entry name" value="LytTR"/>
    <property type="match status" value="1"/>
</dbReference>
<dbReference type="SMART" id="SM00850">
    <property type="entry name" value="LytTR"/>
    <property type="match status" value="1"/>
</dbReference>
<keyword evidence="1" id="KW-0963">Cytoplasm</keyword>
<dbReference type="PROSITE" id="PS50110">
    <property type="entry name" value="RESPONSE_REGULATORY"/>
    <property type="match status" value="1"/>
</dbReference>
<evidence type="ECO:0000256" key="2">
    <source>
        <dbReference type="ARBA" id="ARBA00022553"/>
    </source>
</evidence>
<dbReference type="KEGG" id="sste:SAMEA4384403_0385"/>
<feature type="domain" description="Response regulatory" evidence="10">
    <location>
        <begin position="4"/>
        <end position="128"/>
    </location>
</feature>
<dbReference type="SUPFAM" id="SSF52172">
    <property type="entry name" value="CheY-like"/>
    <property type="match status" value="1"/>
</dbReference>
<evidence type="ECO:0000256" key="1">
    <source>
        <dbReference type="ARBA" id="ARBA00022490"/>
    </source>
</evidence>
<organism evidence="12 13">
    <name type="scientific">Mammaliicoccus stepanovicii</name>
    <dbReference type="NCBI Taxonomy" id="643214"/>
    <lineage>
        <taxon>Bacteria</taxon>
        <taxon>Bacillati</taxon>
        <taxon>Bacillota</taxon>
        <taxon>Bacilli</taxon>
        <taxon>Bacillales</taxon>
        <taxon>Staphylococcaceae</taxon>
        <taxon>Mammaliicoccus</taxon>
    </lineage>
</organism>
<dbReference type="PROSITE" id="PS50930">
    <property type="entry name" value="HTH_LYTTR"/>
    <property type="match status" value="1"/>
</dbReference>
<protein>
    <submittedName>
        <fullName evidence="12">Accessory gene regulator A</fullName>
    </submittedName>
</protein>
<dbReference type="InterPro" id="IPR046947">
    <property type="entry name" value="LytR-like"/>
</dbReference>
<comment type="function">
    <text evidence="8">Required for high-level post-exponential phase expression of a series of secreted proteins.</text>
</comment>
<dbReference type="Gene3D" id="2.40.50.1020">
    <property type="entry name" value="LytTr DNA-binding domain"/>
    <property type="match status" value="1"/>
</dbReference>
<keyword evidence="7" id="KW-0804">Transcription</keyword>
<evidence type="ECO:0000256" key="3">
    <source>
        <dbReference type="ARBA" id="ARBA00023012"/>
    </source>
</evidence>
<keyword evidence="5" id="KW-0238">DNA-binding</keyword>
<dbReference type="Gene3D" id="3.40.50.2300">
    <property type="match status" value="1"/>
</dbReference>
<evidence type="ECO:0000256" key="6">
    <source>
        <dbReference type="ARBA" id="ARBA00023159"/>
    </source>
</evidence>
<dbReference type="GO" id="GO:0000156">
    <property type="term" value="F:phosphorelay response regulator activity"/>
    <property type="evidence" value="ECO:0007669"/>
    <property type="project" value="InterPro"/>
</dbReference>
<evidence type="ECO:0000259" key="11">
    <source>
        <dbReference type="PROSITE" id="PS50930"/>
    </source>
</evidence>
<dbReference type="Proteomes" id="UP000242084">
    <property type="component" value="Chromosome 1"/>
</dbReference>
<dbReference type="SMART" id="SM00448">
    <property type="entry name" value="REC"/>
    <property type="match status" value="1"/>
</dbReference>
<evidence type="ECO:0000313" key="13">
    <source>
        <dbReference type="Proteomes" id="UP000242084"/>
    </source>
</evidence>
<dbReference type="RefSeq" id="WP_095085969.1">
    <property type="nucleotide sequence ID" value="NZ_BMDM01000003.1"/>
</dbReference>
<dbReference type="InterPro" id="IPR011006">
    <property type="entry name" value="CheY-like_superfamily"/>
</dbReference>
<dbReference type="PANTHER" id="PTHR37299:SF3">
    <property type="entry name" value="STAGE 0 SPORULATION PROTEIN A HOMOLOG"/>
    <property type="match status" value="1"/>
</dbReference>
<keyword evidence="4" id="KW-0805">Transcription regulation</keyword>
<evidence type="ECO:0000313" key="12">
    <source>
        <dbReference type="EMBL" id="SNV57835.1"/>
    </source>
</evidence>
<keyword evidence="6" id="KW-0010">Activator</keyword>
<keyword evidence="3" id="KW-0902">Two-component regulatory system</keyword>
<dbReference type="AlphaFoldDB" id="A0A239YFS3"/>
<feature type="modified residue" description="4-aspartylphosphate" evidence="9">
    <location>
        <position position="62"/>
    </location>
</feature>
<dbReference type="InterPro" id="IPR001789">
    <property type="entry name" value="Sig_transdc_resp-reg_receiver"/>
</dbReference>
<keyword evidence="2 9" id="KW-0597">Phosphoprotein</keyword>
<evidence type="ECO:0000256" key="7">
    <source>
        <dbReference type="ARBA" id="ARBA00023163"/>
    </source>
</evidence>
<evidence type="ECO:0000256" key="8">
    <source>
        <dbReference type="ARBA" id="ARBA00037164"/>
    </source>
</evidence>
<dbReference type="EMBL" id="LT906462">
    <property type="protein sequence ID" value="SNV57835.1"/>
    <property type="molecule type" value="Genomic_DNA"/>
</dbReference>
<sequence>MAYSVFICDDDVNHLNKIKIIIEHYILFHEGQFIIEKATTSLPNFLEYIDSHEINSGVYFLDMDFKQDMNGIDVALKIKQNDVYAKIIFISSYNNYATLTLKNKIEAVDYINKLQEIDNLQDEVISSLKYCYNSIVEKKRRSKSVFRFSINTSIYFIDINEIIFIENSKIPHVLTLVTRTSRYNFYDKISRIDKEYEFLYKISRSCIVNPKNITKINFDKREVHLKEDYIKKFSLSKAKLLREYNP</sequence>